<sequence>MLSQPSSMHLIIINTIASMDRSRISEAQNSSIHHLPFRKQERESSLTFCMLFEAIHNKDKRADTLIRPDGKVADPHWQESSTAGIRHRSLEDAPGYVPPEDFIDPDDSTTGKSHISPTFDESTARGVTTQLGQTAYLHCIVNNLGDKTIKLLNPEPSPFLNKYILQERQCSKTLPDKTVREYQQGLSQLSKMASCIRGGNSL</sequence>
<evidence type="ECO:0000256" key="1">
    <source>
        <dbReference type="SAM" id="MobiDB-lite"/>
    </source>
</evidence>
<evidence type="ECO:0000313" key="3">
    <source>
        <dbReference type="Proteomes" id="UP001054945"/>
    </source>
</evidence>
<dbReference type="AlphaFoldDB" id="A0AAV4X6A9"/>
<organism evidence="2 3">
    <name type="scientific">Caerostris extrusa</name>
    <name type="common">Bark spider</name>
    <name type="synonym">Caerostris bankana</name>
    <dbReference type="NCBI Taxonomy" id="172846"/>
    <lineage>
        <taxon>Eukaryota</taxon>
        <taxon>Metazoa</taxon>
        <taxon>Ecdysozoa</taxon>
        <taxon>Arthropoda</taxon>
        <taxon>Chelicerata</taxon>
        <taxon>Arachnida</taxon>
        <taxon>Araneae</taxon>
        <taxon>Araneomorphae</taxon>
        <taxon>Entelegynae</taxon>
        <taxon>Araneoidea</taxon>
        <taxon>Araneidae</taxon>
        <taxon>Caerostris</taxon>
    </lineage>
</organism>
<feature type="compositionally biased region" description="Polar residues" evidence="1">
    <location>
        <begin position="108"/>
        <end position="120"/>
    </location>
</feature>
<reference evidence="2 3" key="1">
    <citation type="submission" date="2021-06" db="EMBL/GenBank/DDBJ databases">
        <title>Caerostris extrusa draft genome.</title>
        <authorList>
            <person name="Kono N."/>
            <person name="Arakawa K."/>
        </authorList>
    </citation>
    <scope>NUCLEOTIDE SEQUENCE [LARGE SCALE GENOMIC DNA]</scope>
</reference>
<name>A0AAV4X6A9_CAEEX</name>
<dbReference type="EMBL" id="BPLR01017190">
    <property type="protein sequence ID" value="GIY89343.1"/>
    <property type="molecule type" value="Genomic_DNA"/>
</dbReference>
<evidence type="ECO:0000313" key="2">
    <source>
        <dbReference type="EMBL" id="GIY89343.1"/>
    </source>
</evidence>
<accession>A0AAV4X6A9</accession>
<comment type="caution">
    <text evidence="2">The sequence shown here is derived from an EMBL/GenBank/DDBJ whole genome shotgun (WGS) entry which is preliminary data.</text>
</comment>
<dbReference type="Gene3D" id="2.60.40.10">
    <property type="entry name" value="Immunoglobulins"/>
    <property type="match status" value="1"/>
</dbReference>
<dbReference type="InterPro" id="IPR013783">
    <property type="entry name" value="Ig-like_fold"/>
</dbReference>
<dbReference type="Proteomes" id="UP001054945">
    <property type="component" value="Unassembled WGS sequence"/>
</dbReference>
<feature type="region of interest" description="Disordered" evidence="1">
    <location>
        <begin position="70"/>
        <end position="120"/>
    </location>
</feature>
<protein>
    <submittedName>
        <fullName evidence="2">Uncharacterized protein</fullName>
    </submittedName>
</protein>
<keyword evidence="3" id="KW-1185">Reference proteome</keyword>
<gene>
    <name evidence="2" type="ORF">CEXT_235391</name>
</gene>
<proteinExistence type="predicted"/>